<proteinExistence type="inferred from homology"/>
<keyword evidence="4" id="KW-0378">Hydrolase</keyword>
<dbReference type="Gene3D" id="1.20.1540.10">
    <property type="entry name" value="Rhomboid-like"/>
    <property type="match status" value="1"/>
</dbReference>
<name>A0AB72Z8T3_LISIO</name>
<dbReference type="Pfam" id="PF01694">
    <property type="entry name" value="Rhomboid"/>
    <property type="match status" value="1"/>
</dbReference>
<comment type="subcellular location">
    <subcellularLocation>
        <location evidence="1">Membrane</location>
        <topology evidence="1">Multi-pass membrane protein</topology>
    </subcellularLocation>
</comment>
<evidence type="ECO:0000313" key="9">
    <source>
        <dbReference type="EMBL" id="EHN61256.1"/>
    </source>
</evidence>
<dbReference type="GO" id="GO:0016020">
    <property type="term" value="C:membrane"/>
    <property type="evidence" value="ECO:0007669"/>
    <property type="project" value="UniProtKB-SubCell"/>
</dbReference>
<evidence type="ECO:0000256" key="7">
    <source>
        <dbReference type="SAM" id="Phobius"/>
    </source>
</evidence>
<dbReference type="PANTHER" id="PTHR43731:SF14">
    <property type="entry name" value="PRESENILIN-ASSOCIATED RHOMBOID-LIKE PROTEIN, MITOCHONDRIAL"/>
    <property type="match status" value="1"/>
</dbReference>
<dbReference type="Proteomes" id="UP000003597">
    <property type="component" value="Unassembled WGS sequence"/>
</dbReference>
<evidence type="ECO:0000256" key="4">
    <source>
        <dbReference type="ARBA" id="ARBA00022801"/>
    </source>
</evidence>
<accession>A0AB72Z8T3</accession>
<feature type="transmembrane region" description="Helical" evidence="7">
    <location>
        <begin position="376"/>
        <end position="394"/>
    </location>
</feature>
<feature type="domain" description="Peptidase S54 rhomboid" evidence="8">
    <location>
        <begin position="231"/>
        <end position="364"/>
    </location>
</feature>
<comment type="caution">
    <text evidence="9">The sequence shown here is derived from an EMBL/GenBank/DDBJ whole genome shotgun (WGS) entry which is preliminary data.</text>
</comment>
<protein>
    <submittedName>
        <fullName evidence="9">Peptidase, S54 family</fullName>
    </submittedName>
</protein>
<dbReference type="GO" id="GO:0004252">
    <property type="term" value="F:serine-type endopeptidase activity"/>
    <property type="evidence" value="ECO:0007669"/>
    <property type="project" value="InterPro"/>
</dbReference>
<dbReference type="AlphaFoldDB" id="A0AB72Z8T3"/>
<comment type="similarity">
    <text evidence="2">Belongs to the peptidase S54 family.</text>
</comment>
<evidence type="ECO:0000256" key="2">
    <source>
        <dbReference type="ARBA" id="ARBA00009045"/>
    </source>
</evidence>
<evidence type="ECO:0000256" key="3">
    <source>
        <dbReference type="ARBA" id="ARBA00022692"/>
    </source>
</evidence>
<dbReference type="InterPro" id="IPR011990">
    <property type="entry name" value="TPR-like_helical_dom_sf"/>
</dbReference>
<keyword evidence="5 7" id="KW-1133">Transmembrane helix</keyword>
<keyword evidence="3 7" id="KW-0812">Transmembrane</keyword>
<dbReference type="InterPro" id="IPR050925">
    <property type="entry name" value="Rhomboid_protease_S54"/>
</dbReference>
<evidence type="ECO:0000256" key="6">
    <source>
        <dbReference type="ARBA" id="ARBA00023136"/>
    </source>
</evidence>
<reference evidence="9 10" key="1">
    <citation type="submission" date="2011-08" db="EMBL/GenBank/DDBJ databases">
        <authorList>
            <person name="Weinstock G."/>
            <person name="Sodergren E."/>
            <person name="Clifton S."/>
            <person name="Fulton L."/>
            <person name="Fulton B."/>
            <person name="Courtney L."/>
            <person name="Fronick C."/>
            <person name="Harrison M."/>
            <person name="Strong C."/>
            <person name="Farmer C."/>
            <person name="Delahaunty K."/>
            <person name="Markovic C."/>
            <person name="Hall O."/>
            <person name="Minx P."/>
            <person name="Tomlinson C."/>
            <person name="Mitreva M."/>
            <person name="Hou S."/>
            <person name="Chen J."/>
            <person name="Wollam A."/>
            <person name="Pepin K.H."/>
            <person name="Johnson M."/>
            <person name="Bhonagiri V."/>
            <person name="Zhang X."/>
            <person name="Suruliraj S."/>
            <person name="Warren W."/>
            <person name="Chinwalla A."/>
            <person name="Mardis E.R."/>
            <person name="Wilson R.K."/>
        </authorList>
    </citation>
    <scope>NUCLEOTIDE SEQUENCE [LARGE SCALE GENOMIC DNA]</scope>
    <source>
        <strain evidence="9 10">ATCC 33091</strain>
    </source>
</reference>
<evidence type="ECO:0000256" key="5">
    <source>
        <dbReference type="ARBA" id="ARBA00022989"/>
    </source>
</evidence>
<dbReference type="InterPro" id="IPR035952">
    <property type="entry name" value="Rhomboid-like_sf"/>
</dbReference>
<dbReference type="SUPFAM" id="SSF48452">
    <property type="entry name" value="TPR-like"/>
    <property type="match status" value="1"/>
</dbReference>
<evidence type="ECO:0000259" key="8">
    <source>
        <dbReference type="Pfam" id="PF01694"/>
    </source>
</evidence>
<evidence type="ECO:0000313" key="10">
    <source>
        <dbReference type="Proteomes" id="UP000003597"/>
    </source>
</evidence>
<evidence type="ECO:0000256" key="1">
    <source>
        <dbReference type="ARBA" id="ARBA00004141"/>
    </source>
</evidence>
<feature type="transmembrane region" description="Helical" evidence="7">
    <location>
        <begin position="240"/>
        <end position="260"/>
    </location>
</feature>
<dbReference type="Gene3D" id="1.25.40.10">
    <property type="entry name" value="Tetratricopeptide repeat domain"/>
    <property type="match status" value="1"/>
</dbReference>
<feature type="transmembrane region" description="Helical" evidence="7">
    <location>
        <begin position="296"/>
        <end position="314"/>
    </location>
</feature>
<sequence length="518" mass="58656">MKAGNFLSFQEQYVFWRLTNYFLGVEKYRLIHLHEEKQELWLENTSQKKRPVIRIQMKELSWANVVERDVTHTLHVTENLRKQMGRLKLPLVNIYITPFEPMGDISPFFGQTIASPNEKVKLENILLANEQMQEHLELLIKKLDVPEEAFILPNEITKEMVAKEREQVITYITTKVNEEQKVARNSKPIVTYSFIGLIVAAFLWVTFQGGSTDTFNLIKWGGKFNPLIYAGEWWRFISPIFLHSGLIHLASNAVMLYIVGAWAERIYGKWRYILILLLGGICGNIASFALNMNLSVGASTAVFAVMGALLYLVVLKPNLYAKTIGTSIASLVAINLLIDVFSTQIDIAGHIGGLVGGFLLAGALSLPKQFFHWRRLAYGVSLVAVAILFLYFGFQKGEQPYDPMPANIAVQQYLQEHNKEEATKIIDNLIESGSADGYSYTYASSIALQNKQIDKAEDMANEAISLDNDIPEAHYYLSFCYRVQGNIEGALKEADTAKQLSSNPFFDSYYDELEKSKE</sequence>
<feature type="transmembrane region" description="Helical" evidence="7">
    <location>
        <begin position="189"/>
        <end position="207"/>
    </location>
</feature>
<keyword evidence="10" id="KW-1185">Reference proteome</keyword>
<dbReference type="EMBL" id="AGCN01000032">
    <property type="protein sequence ID" value="EHN61256.1"/>
    <property type="molecule type" value="Genomic_DNA"/>
</dbReference>
<organism evidence="9 10">
    <name type="scientific">Listeria innocua ATCC 33091</name>
    <dbReference type="NCBI Taxonomy" id="1002366"/>
    <lineage>
        <taxon>Bacteria</taxon>
        <taxon>Bacillati</taxon>
        <taxon>Bacillota</taxon>
        <taxon>Bacilli</taxon>
        <taxon>Bacillales</taxon>
        <taxon>Listeriaceae</taxon>
        <taxon>Listeria</taxon>
    </lineage>
</organism>
<gene>
    <name evidence="9" type="ORF">HMPREF0557_01997</name>
</gene>
<feature type="transmembrane region" description="Helical" evidence="7">
    <location>
        <begin position="319"/>
        <end position="341"/>
    </location>
</feature>
<feature type="transmembrane region" description="Helical" evidence="7">
    <location>
        <begin position="272"/>
        <end position="290"/>
    </location>
</feature>
<dbReference type="SUPFAM" id="SSF144091">
    <property type="entry name" value="Rhomboid-like"/>
    <property type="match status" value="1"/>
</dbReference>
<dbReference type="PANTHER" id="PTHR43731">
    <property type="entry name" value="RHOMBOID PROTEASE"/>
    <property type="match status" value="1"/>
</dbReference>
<dbReference type="FunFam" id="1.20.1540.10:FF:000036">
    <property type="entry name" value="Rhomboid family serine protease"/>
    <property type="match status" value="1"/>
</dbReference>
<keyword evidence="6 7" id="KW-0472">Membrane</keyword>
<dbReference type="InterPro" id="IPR022764">
    <property type="entry name" value="Peptidase_S54_rhomboid_dom"/>
</dbReference>
<feature type="transmembrane region" description="Helical" evidence="7">
    <location>
        <begin position="347"/>
        <end position="364"/>
    </location>
</feature>